<comment type="similarity">
    <text evidence="2">Belongs to the outer membrane factor (OMF) (TC 1.B.17) family.</text>
</comment>
<dbReference type="GO" id="GO:0009279">
    <property type="term" value="C:cell outer membrane"/>
    <property type="evidence" value="ECO:0007669"/>
    <property type="project" value="UniProtKB-SubCell"/>
</dbReference>
<sequence>MTVSKLLPRVLPFVLLALPVGFISAQEEGGAVAEGSTLRMTDLPLPEDYYPGLRQILEKAGRQAPELVRVGIDREVAQERLRIARSRYYPSLGIGGNLGYRYVQRSGEESDGSASGSVSVGLNRPLFFWGAVEAGVEQGEIDFENSLLETKEKFQTTVQRLRDQYLELILNEMQLRNLRLRRANLETSLARRESDYRAGRLSEEEYLSYLIELDNSLIEIEELEDERNETLSSFKRISGVQEDPQIPSGVSPINLDALEAEIRGDELDPTWVEETFNIQLNRNTMEKIDLDSTIIKSRQRPNVSFSASVSQAPVNTATANDVDTIRWFAGLSVSWNVFDGFATQASRRINLLQKRRLESQIRTNIDLLEEERYKMTNDLMAMIRKQRLVERRFDLDSKIYSRVKTQYGQGRVSMNEFRSSQAEFYADEYNLHVARAALLQAIADYLVVINADRAVDYLQFSETDV</sequence>
<evidence type="ECO:0000256" key="5">
    <source>
        <dbReference type="ARBA" id="ARBA00022692"/>
    </source>
</evidence>
<keyword evidence="11" id="KW-1185">Reference proteome</keyword>
<dbReference type="InterPro" id="IPR003423">
    <property type="entry name" value="OMP_efflux"/>
</dbReference>
<protein>
    <submittedName>
        <fullName evidence="10">TolC family protein</fullName>
    </submittedName>
</protein>
<evidence type="ECO:0000256" key="4">
    <source>
        <dbReference type="ARBA" id="ARBA00022452"/>
    </source>
</evidence>
<dbReference type="Proteomes" id="UP000525652">
    <property type="component" value="Unassembled WGS sequence"/>
</dbReference>
<keyword evidence="3" id="KW-0813">Transport</keyword>
<gene>
    <name evidence="10" type="ORF">H5P30_01495</name>
</gene>
<evidence type="ECO:0000256" key="7">
    <source>
        <dbReference type="ARBA" id="ARBA00023237"/>
    </source>
</evidence>
<dbReference type="InterPro" id="IPR051906">
    <property type="entry name" value="TolC-like"/>
</dbReference>
<dbReference type="GO" id="GO:1990281">
    <property type="term" value="C:efflux pump complex"/>
    <property type="evidence" value="ECO:0007669"/>
    <property type="project" value="TreeGrafter"/>
</dbReference>
<evidence type="ECO:0000256" key="9">
    <source>
        <dbReference type="SAM" id="SignalP"/>
    </source>
</evidence>
<proteinExistence type="inferred from homology"/>
<feature type="coiled-coil region" evidence="8">
    <location>
        <begin position="175"/>
        <end position="233"/>
    </location>
</feature>
<dbReference type="AlphaFoldDB" id="A0A7X1AV05"/>
<dbReference type="RefSeq" id="WP_185691195.1">
    <property type="nucleotide sequence ID" value="NZ_JACHVA010000019.1"/>
</dbReference>
<keyword evidence="4" id="KW-1134">Transmembrane beta strand</keyword>
<feature type="chain" id="PRO_5030628452" evidence="9">
    <location>
        <begin position="26"/>
        <end position="465"/>
    </location>
</feature>
<feature type="signal peptide" evidence="9">
    <location>
        <begin position="1"/>
        <end position="25"/>
    </location>
</feature>
<keyword evidence="7" id="KW-0998">Cell outer membrane</keyword>
<evidence type="ECO:0000256" key="1">
    <source>
        <dbReference type="ARBA" id="ARBA00004442"/>
    </source>
</evidence>
<dbReference type="SUPFAM" id="SSF56954">
    <property type="entry name" value="Outer membrane efflux proteins (OEP)"/>
    <property type="match status" value="1"/>
</dbReference>
<evidence type="ECO:0000256" key="2">
    <source>
        <dbReference type="ARBA" id="ARBA00007613"/>
    </source>
</evidence>
<comment type="caution">
    <text evidence="10">The sequence shown here is derived from an EMBL/GenBank/DDBJ whole genome shotgun (WGS) entry which is preliminary data.</text>
</comment>
<dbReference type="GO" id="GO:0015562">
    <property type="term" value="F:efflux transmembrane transporter activity"/>
    <property type="evidence" value="ECO:0007669"/>
    <property type="project" value="InterPro"/>
</dbReference>
<organism evidence="10 11">
    <name type="scientific">Puniceicoccus vermicola</name>
    <dbReference type="NCBI Taxonomy" id="388746"/>
    <lineage>
        <taxon>Bacteria</taxon>
        <taxon>Pseudomonadati</taxon>
        <taxon>Verrucomicrobiota</taxon>
        <taxon>Opitutia</taxon>
        <taxon>Puniceicoccales</taxon>
        <taxon>Puniceicoccaceae</taxon>
        <taxon>Puniceicoccus</taxon>
    </lineage>
</organism>
<name>A0A7X1AV05_9BACT</name>
<evidence type="ECO:0000313" key="11">
    <source>
        <dbReference type="Proteomes" id="UP000525652"/>
    </source>
</evidence>
<keyword evidence="5" id="KW-0812">Transmembrane</keyword>
<evidence type="ECO:0000313" key="10">
    <source>
        <dbReference type="EMBL" id="MBC2600447.1"/>
    </source>
</evidence>
<keyword evidence="6" id="KW-0472">Membrane</keyword>
<comment type="subcellular location">
    <subcellularLocation>
        <location evidence="1">Cell outer membrane</location>
    </subcellularLocation>
</comment>
<dbReference type="PANTHER" id="PTHR30026">
    <property type="entry name" value="OUTER MEMBRANE PROTEIN TOLC"/>
    <property type="match status" value="1"/>
</dbReference>
<accession>A0A7X1AV05</accession>
<keyword evidence="9" id="KW-0732">Signal</keyword>
<dbReference type="Gene3D" id="1.20.1600.10">
    <property type="entry name" value="Outer membrane efflux proteins (OEP)"/>
    <property type="match status" value="1"/>
</dbReference>
<dbReference type="EMBL" id="JACHVA010000019">
    <property type="protein sequence ID" value="MBC2600447.1"/>
    <property type="molecule type" value="Genomic_DNA"/>
</dbReference>
<evidence type="ECO:0000256" key="3">
    <source>
        <dbReference type="ARBA" id="ARBA00022448"/>
    </source>
</evidence>
<evidence type="ECO:0000256" key="8">
    <source>
        <dbReference type="SAM" id="Coils"/>
    </source>
</evidence>
<evidence type="ECO:0000256" key="6">
    <source>
        <dbReference type="ARBA" id="ARBA00023136"/>
    </source>
</evidence>
<dbReference type="Pfam" id="PF02321">
    <property type="entry name" value="OEP"/>
    <property type="match status" value="1"/>
</dbReference>
<dbReference type="PANTHER" id="PTHR30026:SF20">
    <property type="entry name" value="OUTER MEMBRANE PROTEIN TOLC"/>
    <property type="match status" value="1"/>
</dbReference>
<keyword evidence="8" id="KW-0175">Coiled coil</keyword>
<dbReference type="GO" id="GO:0015288">
    <property type="term" value="F:porin activity"/>
    <property type="evidence" value="ECO:0007669"/>
    <property type="project" value="TreeGrafter"/>
</dbReference>
<reference evidence="10 11" key="1">
    <citation type="submission" date="2020-07" db="EMBL/GenBank/DDBJ databases">
        <authorList>
            <person name="Feng X."/>
        </authorList>
    </citation>
    <scope>NUCLEOTIDE SEQUENCE [LARGE SCALE GENOMIC DNA]</scope>
    <source>
        <strain evidence="10 11">JCM14086</strain>
    </source>
</reference>